<sequence>MHNIVDYLTDYLSIFTRGSYVGGDLSEPVKGFIERVDFKSVLNYYYKDDESKLLELKLKEDKKEEFKKDQVELVTKMLEKVDSYKKLGISGESKISQLGGSKNGYWPILAVAATLVDGSSAPTAKPSSGLPAAAAPVAVATLPAAKPPAPATAPAAAPAATLPAAPPATVAAHIIADPVVAPVVSLPAPSVVSKEESLLSLILKYMRSSDDSIIDATEKLITVAKFTTDANDYTKMEDLDKGIKTSNPPPTFVLVSISDLASHLNKLYSETTDKVLKVNISDIRMAVLTKYVK</sequence>
<accession>A0A6C0H0N6</accession>
<dbReference type="EMBL" id="MN739838">
    <property type="protein sequence ID" value="QHT74108.1"/>
    <property type="molecule type" value="Genomic_DNA"/>
</dbReference>
<organism evidence="1">
    <name type="scientific">viral metagenome</name>
    <dbReference type="NCBI Taxonomy" id="1070528"/>
    <lineage>
        <taxon>unclassified sequences</taxon>
        <taxon>metagenomes</taxon>
        <taxon>organismal metagenomes</taxon>
    </lineage>
</organism>
<proteinExistence type="predicted"/>
<evidence type="ECO:0000313" key="1">
    <source>
        <dbReference type="EMBL" id="QHT74108.1"/>
    </source>
</evidence>
<protein>
    <submittedName>
        <fullName evidence="1">Uncharacterized protein</fullName>
    </submittedName>
</protein>
<name>A0A6C0H0N6_9ZZZZ</name>
<reference evidence="1" key="1">
    <citation type="journal article" date="2020" name="Nature">
        <title>Giant virus diversity and host interactions through global metagenomics.</title>
        <authorList>
            <person name="Schulz F."/>
            <person name="Roux S."/>
            <person name="Paez-Espino D."/>
            <person name="Jungbluth S."/>
            <person name="Walsh D.A."/>
            <person name="Denef V.J."/>
            <person name="McMahon K.D."/>
            <person name="Konstantinidis K.T."/>
            <person name="Eloe-Fadrosh E.A."/>
            <person name="Kyrpides N.C."/>
            <person name="Woyke T."/>
        </authorList>
    </citation>
    <scope>NUCLEOTIDE SEQUENCE</scope>
    <source>
        <strain evidence="1">GVMAG-M-3300023179-4</strain>
    </source>
</reference>
<dbReference type="AlphaFoldDB" id="A0A6C0H0N6"/>